<dbReference type="InterPro" id="IPR003673">
    <property type="entry name" value="CoA-Trfase_fam_III"/>
</dbReference>
<keyword evidence="1 2" id="KW-0808">Transferase</keyword>
<gene>
    <name evidence="2" type="ORF">Amac_066840</name>
</gene>
<protein>
    <submittedName>
        <fullName evidence="2">Putative CoA-transferase</fullName>
    </submittedName>
</protein>
<dbReference type="Proteomes" id="UP000331127">
    <property type="component" value="Unassembled WGS sequence"/>
</dbReference>
<evidence type="ECO:0000256" key="1">
    <source>
        <dbReference type="ARBA" id="ARBA00022679"/>
    </source>
</evidence>
<dbReference type="SUPFAM" id="SSF89796">
    <property type="entry name" value="CoA-transferase family III (CaiB/BaiF)"/>
    <property type="match status" value="2"/>
</dbReference>
<keyword evidence="3" id="KW-1185">Reference proteome</keyword>
<dbReference type="PANTHER" id="PTHR48207:SF3">
    <property type="entry name" value="SUCCINATE--HYDROXYMETHYLGLUTARATE COA-TRANSFERASE"/>
    <property type="match status" value="1"/>
</dbReference>
<comment type="caution">
    <text evidence="2">The sequence shown here is derived from an EMBL/GenBank/DDBJ whole genome shotgun (WGS) entry which is preliminary data.</text>
</comment>
<sequence length="764" mass="82019">MNALAGLRVLEVAGPFGGYCGKLLADLGADVVLVEPPGGTALRRQPPMADGMSLRFAYQNANKRGICLDLTDPGDRGALMKLAAGADVLLQSGHPRRLRERGLAPERLLAEHPELVVTSITPFGWTGPYTGFEATDIVCLALGGLMSLGGYADGPPVQVCQEQSHVMASLFAAVGTLLALRAGRGQHVDVSAQESVSCALENAPQFFDLEGVVRGPAAGMQRHAGTGLYPCADGYVYLYVGGIASSRFWVRLTDWLLDEGFDEAAELAGPRWRDRAHLEREDAKERFAEIFGAFARDRGRAELYRQAQARGIPLSPVNTAADIVASPQLRHRDYFRPLTLPSGRRVDAPGPPYVLSGTPWRQDLPVPAPGEHQGITWPPRDPVAPRQGRIRVLDFTWVGAGSYTTKLLADHGADVIKVESAAHLDSLRTGPPFAGGVPGINRSGYFAERNTSKRGITLDLKTPEGREIAQRLAATADVVANNFRPGVMESLGLGYQELRANNPGLVYLSMSMQGGSGPERDYLGYGLTIGALVGLTHLTGLPGRYPAGTGTNYPDHVPNPGHAAVAVLAALRHRDRTGQGQHIDIAQTEPTIAAIGPAIMEWTANGTDPGPMGNAHPVWSPHGVYRCRDSWIALAVRSETEWQALRTTLDIEAPGEISGKIAAWDAEKLMNALQDQGVPAGVVRDAPGVITDPQLVHRGHWQRLTHPEMGPSLYGMPPFRLSATPGDLHSPAPLLGQHTREVLTGVLALTDAEIDRLTRDNVLR</sequence>
<reference evidence="2 3" key="1">
    <citation type="submission" date="2019-10" db="EMBL/GenBank/DDBJ databases">
        <title>Whole genome shotgun sequence of Acrocarpospora macrocephala NBRC 16266.</title>
        <authorList>
            <person name="Ichikawa N."/>
            <person name="Kimura A."/>
            <person name="Kitahashi Y."/>
            <person name="Komaki H."/>
            <person name="Oguchi A."/>
        </authorList>
    </citation>
    <scope>NUCLEOTIDE SEQUENCE [LARGE SCALE GENOMIC DNA]</scope>
    <source>
        <strain evidence="2 3">NBRC 16266</strain>
    </source>
</reference>
<accession>A0A5M3WUF6</accession>
<dbReference type="InterPro" id="IPR023606">
    <property type="entry name" value="CoA-Trfase_III_dom_1_sf"/>
</dbReference>
<dbReference type="RefSeq" id="WP_155358363.1">
    <property type="nucleotide sequence ID" value="NZ_BAAAHL010000044.1"/>
</dbReference>
<dbReference type="InterPro" id="IPR050483">
    <property type="entry name" value="CoA-transferase_III_domain"/>
</dbReference>
<dbReference type="GO" id="GO:0008410">
    <property type="term" value="F:CoA-transferase activity"/>
    <property type="evidence" value="ECO:0007669"/>
    <property type="project" value="TreeGrafter"/>
</dbReference>
<proteinExistence type="predicted"/>
<organism evidence="2 3">
    <name type="scientific">Acrocarpospora macrocephala</name>
    <dbReference type="NCBI Taxonomy" id="150177"/>
    <lineage>
        <taxon>Bacteria</taxon>
        <taxon>Bacillati</taxon>
        <taxon>Actinomycetota</taxon>
        <taxon>Actinomycetes</taxon>
        <taxon>Streptosporangiales</taxon>
        <taxon>Streptosporangiaceae</taxon>
        <taxon>Acrocarpospora</taxon>
    </lineage>
</organism>
<dbReference type="Pfam" id="PF02515">
    <property type="entry name" value="CoA_transf_3"/>
    <property type="match status" value="2"/>
</dbReference>
<dbReference type="InterPro" id="IPR044855">
    <property type="entry name" value="CoA-Trfase_III_dom3_sf"/>
</dbReference>
<evidence type="ECO:0000313" key="2">
    <source>
        <dbReference type="EMBL" id="GES13087.1"/>
    </source>
</evidence>
<dbReference type="PANTHER" id="PTHR48207">
    <property type="entry name" value="SUCCINATE--HYDROXYMETHYLGLUTARATE COA-TRANSFERASE"/>
    <property type="match status" value="1"/>
</dbReference>
<dbReference type="OrthoDB" id="4251672at2"/>
<evidence type="ECO:0000313" key="3">
    <source>
        <dbReference type="Proteomes" id="UP000331127"/>
    </source>
</evidence>
<name>A0A5M3WUF6_9ACTN</name>
<dbReference type="AlphaFoldDB" id="A0A5M3WUF6"/>
<dbReference type="Gene3D" id="3.40.50.10540">
    <property type="entry name" value="Crotonobetainyl-coa:carnitine coa-transferase, domain 1"/>
    <property type="match status" value="2"/>
</dbReference>
<dbReference type="EMBL" id="BLAE01000042">
    <property type="protein sequence ID" value="GES13087.1"/>
    <property type="molecule type" value="Genomic_DNA"/>
</dbReference>
<dbReference type="Gene3D" id="3.30.1540.10">
    <property type="entry name" value="formyl-coa transferase, domain 3"/>
    <property type="match status" value="2"/>
</dbReference>